<dbReference type="PANTHER" id="PTHR43200:SF6">
    <property type="entry name" value="3'(2'),5'-BISPHOSPHATE NUCLEOTIDASE"/>
    <property type="match status" value="1"/>
</dbReference>
<evidence type="ECO:0000256" key="8">
    <source>
        <dbReference type="ARBA" id="ARBA00022842"/>
    </source>
</evidence>
<dbReference type="PANTHER" id="PTHR43200">
    <property type="entry name" value="PHOSPHATASE"/>
    <property type="match status" value="1"/>
</dbReference>
<organism evidence="12 13">
    <name type="scientific">Caballeronia udeis</name>
    <dbReference type="NCBI Taxonomy" id="1232866"/>
    <lineage>
        <taxon>Bacteria</taxon>
        <taxon>Pseudomonadati</taxon>
        <taxon>Pseudomonadota</taxon>
        <taxon>Betaproteobacteria</taxon>
        <taxon>Burkholderiales</taxon>
        <taxon>Burkholderiaceae</taxon>
        <taxon>Caballeronia</taxon>
    </lineage>
</organism>
<dbReference type="Proteomes" id="UP001620514">
    <property type="component" value="Unassembled WGS sequence"/>
</dbReference>
<dbReference type="SUPFAM" id="SSF56655">
    <property type="entry name" value="Carbohydrate phosphatase"/>
    <property type="match status" value="1"/>
</dbReference>
<accession>A0ABW8MJE9</accession>
<dbReference type="InterPro" id="IPR020583">
    <property type="entry name" value="Inositol_monoP_metal-BS"/>
</dbReference>
<keyword evidence="7 12" id="KW-0378">Hydrolase</keyword>
<protein>
    <recommendedName>
        <fullName evidence="4 11">Histidinol-phosphatase</fullName>
        <ecNumber evidence="4 11">3.1.3.15</ecNumber>
    </recommendedName>
</protein>
<dbReference type="Gene3D" id="3.30.540.10">
    <property type="entry name" value="Fructose-1,6-Bisphosphatase, subunit A, domain 1"/>
    <property type="match status" value="1"/>
</dbReference>
<dbReference type="NCBIfam" id="TIGR02067">
    <property type="entry name" value="his_9_HisN"/>
    <property type="match status" value="1"/>
</dbReference>
<dbReference type="Gene3D" id="3.40.190.80">
    <property type="match status" value="1"/>
</dbReference>
<keyword evidence="8" id="KW-0460">Magnesium</keyword>
<dbReference type="EC" id="3.1.3.15" evidence="4 11"/>
<dbReference type="Pfam" id="PF00459">
    <property type="entry name" value="Inositol_P"/>
    <property type="match status" value="1"/>
</dbReference>
<evidence type="ECO:0000256" key="1">
    <source>
        <dbReference type="ARBA" id="ARBA00001946"/>
    </source>
</evidence>
<reference evidence="12 13" key="1">
    <citation type="submission" date="2024-10" db="EMBL/GenBank/DDBJ databases">
        <authorList>
            <person name="Deangelis K."/>
            <person name="Huntemann M."/>
            <person name="Clum A."/>
            <person name="Wang J."/>
            <person name="Palaniappan K."/>
            <person name="Ritter S."/>
            <person name="Chen I.-M."/>
            <person name="Stamatis D."/>
            <person name="Reddy T."/>
            <person name="O'Malley R."/>
            <person name="Daum C."/>
            <person name="Ng V."/>
            <person name="Ivanova N."/>
            <person name="Kyrpides N."/>
            <person name="Woyke T."/>
        </authorList>
    </citation>
    <scope>NUCLEOTIDE SEQUENCE [LARGE SCALE GENOMIC DNA]</scope>
    <source>
        <strain evidence="12 13">GAS97</strain>
    </source>
</reference>
<dbReference type="EMBL" id="JBIYDN010000011">
    <property type="protein sequence ID" value="MFK4443808.1"/>
    <property type="molecule type" value="Genomic_DNA"/>
</dbReference>
<keyword evidence="6" id="KW-0479">Metal-binding</keyword>
<dbReference type="CDD" id="cd01641">
    <property type="entry name" value="Bacterial_IMPase_like_1"/>
    <property type="match status" value="1"/>
</dbReference>
<dbReference type="InterPro" id="IPR000760">
    <property type="entry name" value="Inositol_monophosphatase-like"/>
</dbReference>
<proteinExistence type="inferred from homology"/>
<dbReference type="InterPro" id="IPR051090">
    <property type="entry name" value="Inositol_monoP_superfamily"/>
</dbReference>
<evidence type="ECO:0000256" key="7">
    <source>
        <dbReference type="ARBA" id="ARBA00022801"/>
    </source>
</evidence>
<dbReference type="GO" id="GO:0004401">
    <property type="term" value="F:histidinol-phosphatase activity"/>
    <property type="evidence" value="ECO:0007669"/>
    <property type="project" value="UniProtKB-EC"/>
</dbReference>
<evidence type="ECO:0000256" key="3">
    <source>
        <dbReference type="ARBA" id="ARBA00009759"/>
    </source>
</evidence>
<dbReference type="InterPro" id="IPR011809">
    <property type="entry name" value="His_9_proposed"/>
</dbReference>
<dbReference type="GO" id="GO:0052834">
    <property type="term" value="F:inositol monophosphate phosphatase activity"/>
    <property type="evidence" value="ECO:0007669"/>
    <property type="project" value="UniProtKB-EC"/>
</dbReference>
<comment type="similarity">
    <text evidence="3">Belongs to the inositol monophosphatase superfamily.</text>
</comment>
<comment type="cofactor">
    <cofactor evidence="1">
        <name>Mg(2+)</name>
        <dbReference type="ChEBI" id="CHEBI:18420"/>
    </cofactor>
</comment>
<dbReference type="RefSeq" id="WP_404608651.1">
    <property type="nucleotide sequence ID" value="NZ_JBIYDN010000011.1"/>
</dbReference>
<comment type="pathway">
    <text evidence="2">Amino-acid biosynthesis; L-histidine biosynthesis; L-histidine from 5-phospho-alpha-D-ribose 1-diphosphate: step 8/9.</text>
</comment>
<name>A0ABW8MJE9_9BURK</name>
<evidence type="ECO:0000313" key="13">
    <source>
        <dbReference type="Proteomes" id="UP001620514"/>
    </source>
</evidence>
<keyword evidence="9" id="KW-0368">Histidine biosynthesis</keyword>
<sequence length="260" mass="28493">MNSFEDYCQFASTTLDETGPIGMHYFRQPIDIVQKADASPVTVADIEIEAMIRDRIAQTYPSHGILGEEQAPVNSSAELCWVIDPIDGTRSFISGIPLWGTLIALLKDAQPVFGVMDVPALGERYVATPGRQTKRNGEVIRTSRCDDLRNCNMFATSPDMFSTTEFQVFDSLSRRARFRRYGGDCYNYAMLAAGKIDAVVEAGLKPYDYLPVVPIVNGAGGLMTDWNGNPLTPSSDGRVIAAATPALHRALLEETTKMAD</sequence>
<evidence type="ECO:0000256" key="2">
    <source>
        <dbReference type="ARBA" id="ARBA00004970"/>
    </source>
</evidence>
<dbReference type="PROSITE" id="PS00629">
    <property type="entry name" value="IMP_1"/>
    <property type="match status" value="1"/>
</dbReference>
<keyword evidence="5" id="KW-0028">Amino-acid biosynthesis</keyword>
<dbReference type="PRINTS" id="PR00377">
    <property type="entry name" value="IMPHPHTASES"/>
</dbReference>
<evidence type="ECO:0000256" key="9">
    <source>
        <dbReference type="ARBA" id="ARBA00023102"/>
    </source>
</evidence>
<evidence type="ECO:0000256" key="4">
    <source>
        <dbReference type="ARBA" id="ARBA00013085"/>
    </source>
</evidence>
<evidence type="ECO:0000256" key="10">
    <source>
        <dbReference type="ARBA" id="ARBA00049158"/>
    </source>
</evidence>
<evidence type="ECO:0000256" key="6">
    <source>
        <dbReference type="ARBA" id="ARBA00022723"/>
    </source>
</evidence>
<evidence type="ECO:0000256" key="11">
    <source>
        <dbReference type="NCBIfam" id="TIGR02067"/>
    </source>
</evidence>
<evidence type="ECO:0000313" key="12">
    <source>
        <dbReference type="EMBL" id="MFK4443808.1"/>
    </source>
</evidence>
<comment type="caution">
    <text evidence="12">The sequence shown here is derived from an EMBL/GenBank/DDBJ whole genome shotgun (WGS) entry which is preliminary data.</text>
</comment>
<keyword evidence="13" id="KW-1185">Reference proteome</keyword>
<comment type="catalytic activity">
    <reaction evidence="10">
        <text>L-histidinol phosphate + H2O = L-histidinol + phosphate</text>
        <dbReference type="Rhea" id="RHEA:14465"/>
        <dbReference type="ChEBI" id="CHEBI:15377"/>
        <dbReference type="ChEBI" id="CHEBI:43474"/>
        <dbReference type="ChEBI" id="CHEBI:57699"/>
        <dbReference type="ChEBI" id="CHEBI:57980"/>
        <dbReference type="EC" id="3.1.3.15"/>
    </reaction>
</comment>
<gene>
    <name evidence="12" type="ORF">ABH943_003830</name>
</gene>
<evidence type="ECO:0000256" key="5">
    <source>
        <dbReference type="ARBA" id="ARBA00022605"/>
    </source>
</evidence>
<reference evidence="12 13" key="2">
    <citation type="submission" date="2024-11" db="EMBL/GenBank/DDBJ databases">
        <title>Using genomics to understand microbial adaptation to soil warming.</title>
        <authorList>
            <person name="Deangelis K.M. PhD."/>
        </authorList>
    </citation>
    <scope>NUCLEOTIDE SEQUENCE [LARGE SCALE GENOMIC DNA]</scope>
    <source>
        <strain evidence="12 13">GAS97</strain>
    </source>
</reference>